<dbReference type="NCBIfam" id="NF041278">
    <property type="entry name" value="CmcJ_NvfI_EfuI"/>
    <property type="match status" value="1"/>
</dbReference>
<feature type="region of interest" description="Disordered" evidence="1">
    <location>
        <begin position="121"/>
        <end position="147"/>
    </location>
</feature>
<evidence type="ECO:0008006" key="4">
    <source>
        <dbReference type="Google" id="ProtNLM"/>
    </source>
</evidence>
<gene>
    <name evidence="2" type="ORF">HNP60_000631</name>
</gene>
<organism evidence="2 3">
    <name type="scientific">Sphingobium lignivorans</name>
    <dbReference type="NCBI Taxonomy" id="2735886"/>
    <lineage>
        <taxon>Bacteria</taxon>
        <taxon>Pseudomonadati</taxon>
        <taxon>Pseudomonadota</taxon>
        <taxon>Alphaproteobacteria</taxon>
        <taxon>Sphingomonadales</taxon>
        <taxon>Sphingomonadaceae</taxon>
        <taxon>Sphingobium</taxon>
    </lineage>
</organism>
<dbReference type="PANTHER" id="PTHR34598:SF3">
    <property type="entry name" value="OXIDOREDUCTASE AN1597"/>
    <property type="match status" value="1"/>
</dbReference>
<dbReference type="RefSeq" id="WP_184150080.1">
    <property type="nucleotide sequence ID" value="NZ_JACHKA010000001.1"/>
</dbReference>
<name>A0ABR6NBJ5_9SPHN</name>
<evidence type="ECO:0000313" key="3">
    <source>
        <dbReference type="Proteomes" id="UP001138540"/>
    </source>
</evidence>
<accession>A0ABR6NBJ5</accession>
<evidence type="ECO:0000256" key="1">
    <source>
        <dbReference type="SAM" id="MobiDB-lite"/>
    </source>
</evidence>
<sequence>MSVRQIDIEESVRSVEAALNYLLPGPDINRRFVSAGVEVNTGRYGPFVATIRDGRAIRDHFSFDRQGFRLLDAPTQVRDFSDIAEIDRVYPVEVEGYVREAFGADLVVPMGWMIRTSGEVASRQKKRDQPYRHQGGVQPPAGEVHVDTEPSRQLAAARRAYDRVRPGGPGFRRFIISSFWRTFSPPPQDCPLALCDARSVGDDEGTPNVLWVVDEIPQGDAMFAPMDDDGQMAAAIFRHNPAHRWWYFSNMTRDEALLFKFHDSDRSVGWRTPHTAFWDDSLPGAHPRESIELRSIAFFE</sequence>
<dbReference type="PANTHER" id="PTHR34598">
    <property type="entry name" value="BLL6449 PROTEIN"/>
    <property type="match status" value="1"/>
</dbReference>
<keyword evidence="3" id="KW-1185">Reference proteome</keyword>
<dbReference type="EMBL" id="JACHKA010000001">
    <property type="protein sequence ID" value="MBB5984657.1"/>
    <property type="molecule type" value="Genomic_DNA"/>
</dbReference>
<protein>
    <recommendedName>
        <fullName evidence="4">Methyltransferase</fullName>
    </recommendedName>
</protein>
<dbReference type="InterPro" id="IPR044053">
    <property type="entry name" value="AsaB-like"/>
</dbReference>
<comment type="caution">
    <text evidence="2">The sequence shown here is derived from an EMBL/GenBank/DDBJ whole genome shotgun (WGS) entry which is preliminary data.</text>
</comment>
<dbReference type="Proteomes" id="UP001138540">
    <property type="component" value="Unassembled WGS sequence"/>
</dbReference>
<evidence type="ECO:0000313" key="2">
    <source>
        <dbReference type="EMBL" id="MBB5984657.1"/>
    </source>
</evidence>
<reference evidence="2 3" key="1">
    <citation type="submission" date="2020-08" db="EMBL/GenBank/DDBJ databases">
        <title>Exploring microbial biodiversity for novel pathways involved in the catabolism of aromatic compounds derived from lignin.</title>
        <authorList>
            <person name="Elkins J."/>
        </authorList>
    </citation>
    <scope>NUCLEOTIDE SEQUENCE [LARGE SCALE GENOMIC DNA]</scope>
    <source>
        <strain evidence="2 3">B1D3A</strain>
    </source>
</reference>
<proteinExistence type="predicted"/>